<evidence type="ECO:0008006" key="2">
    <source>
        <dbReference type="Google" id="ProtNLM"/>
    </source>
</evidence>
<sequence length="361" mass="38664">MPPPRRSGGLDGRKVVVGTLALIAGASVARAIVGGAVAREGPTTRASSDDGRFDAAFFARDRTMCATHASDGTWRFGAEACAPGAWALASAGCDDGAARRAFGWGTAARGRKKGSAPIDWVVRSDVGEICGFGPLRSTTESERVRRLIRGRRVAFVGDSVARGAYAAFVRATSEPWGDVSLKTDDGEKHRDWTHNLVADGRATFTWAPYAENAAAALDSSGLSADLIVVSSALWHILHDDSVSTYRNQMKILGERVREIANARPDVVFVLLDAPHVVASKLVAEDKRRKFTKDNLAKYAAIQNDQKSTKLVQPAGAFVRARLTGITEACGDACSVDGVHSVEVVYDVVAQIVLNLCRARWR</sequence>
<accession>A0A1Y5I564</accession>
<gene>
    <name evidence="1" type="ORF">BE221DRAFT_194776</name>
</gene>
<dbReference type="Proteomes" id="UP000195557">
    <property type="component" value="Unassembled WGS sequence"/>
</dbReference>
<evidence type="ECO:0000313" key="1">
    <source>
        <dbReference type="EMBL" id="OUS43354.1"/>
    </source>
</evidence>
<proteinExistence type="predicted"/>
<dbReference type="SUPFAM" id="SSF52266">
    <property type="entry name" value="SGNH hydrolase"/>
    <property type="match status" value="1"/>
</dbReference>
<dbReference type="eggNOG" id="ENOG502QSS7">
    <property type="taxonomic scope" value="Eukaryota"/>
</dbReference>
<organism evidence="1">
    <name type="scientific">Ostreococcus tauri</name>
    <name type="common">Marine green alga</name>
    <dbReference type="NCBI Taxonomy" id="70448"/>
    <lineage>
        <taxon>Eukaryota</taxon>
        <taxon>Viridiplantae</taxon>
        <taxon>Chlorophyta</taxon>
        <taxon>Mamiellophyceae</taxon>
        <taxon>Mamiellales</taxon>
        <taxon>Bathycoccaceae</taxon>
        <taxon>Ostreococcus</taxon>
    </lineage>
</organism>
<reference evidence="1" key="1">
    <citation type="submission" date="2017-04" db="EMBL/GenBank/DDBJ databases">
        <title>Population genomics of picophytoplankton unveils novel chromosome hypervariability.</title>
        <authorList>
            <consortium name="DOE Joint Genome Institute"/>
            <person name="Blanc-Mathieu R."/>
            <person name="Krasovec M."/>
            <person name="Hebrard M."/>
            <person name="Yau S."/>
            <person name="Desgranges E."/>
            <person name="Martin J."/>
            <person name="Schackwitz W."/>
            <person name="Kuo A."/>
            <person name="Salin G."/>
            <person name="Donnadieu C."/>
            <person name="Desdevises Y."/>
            <person name="Sanchez-Ferandin S."/>
            <person name="Moreau H."/>
            <person name="Rivals E."/>
            <person name="Grigoriev I.V."/>
            <person name="Grimsley N."/>
            <person name="Eyre-Walker A."/>
            <person name="Piganeau G."/>
        </authorList>
    </citation>
    <scope>NUCLEOTIDE SEQUENCE [LARGE SCALE GENOMIC DNA]</scope>
    <source>
        <strain evidence="1">RCC 1115</strain>
    </source>
</reference>
<dbReference type="InterPro" id="IPR036514">
    <property type="entry name" value="SGNH_hydro_sf"/>
</dbReference>
<dbReference type="EMBL" id="KZ155832">
    <property type="protein sequence ID" value="OUS43354.1"/>
    <property type="molecule type" value="Genomic_DNA"/>
</dbReference>
<name>A0A1Y5I564_OSTTA</name>
<dbReference type="AlphaFoldDB" id="A0A1Y5I564"/>
<dbReference type="Gene3D" id="3.40.50.1110">
    <property type="entry name" value="SGNH hydrolase"/>
    <property type="match status" value="1"/>
</dbReference>
<protein>
    <recommendedName>
        <fullName evidence="2">SGNH hydrolase-type esterase domain</fullName>
    </recommendedName>
</protein>